<evidence type="ECO:0000259" key="4">
    <source>
        <dbReference type="Pfam" id="PF00891"/>
    </source>
</evidence>
<dbReference type="PANTHER" id="PTHR43712">
    <property type="entry name" value="PUTATIVE (AFU_ORTHOLOGUE AFUA_4G14580)-RELATED"/>
    <property type="match status" value="1"/>
</dbReference>
<feature type="domain" description="O-methyltransferase C-terminal" evidence="4">
    <location>
        <begin position="227"/>
        <end position="404"/>
    </location>
</feature>
<dbReference type="GO" id="GO:0008171">
    <property type="term" value="F:O-methyltransferase activity"/>
    <property type="evidence" value="ECO:0007669"/>
    <property type="project" value="InterPro"/>
</dbReference>
<dbReference type="InterPro" id="IPR036388">
    <property type="entry name" value="WH-like_DNA-bd_sf"/>
</dbReference>
<evidence type="ECO:0000313" key="7">
    <source>
        <dbReference type="Proteomes" id="UP000308652"/>
    </source>
</evidence>
<dbReference type="Pfam" id="PF08100">
    <property type="entry name" value="Dimerisation"/>
    <property type="match status" value="1"/>
</dbReference>
<sequence length="485" mass="53158">MASQLTTLRQLAAIINENVEILEGLAASKGISHPTLDSIYNSASPEEQFTRLPEVLDASLLAISAASQLVNTLKLPGAAIYERATCYHIPGALRIATDICAVELLRDAGPEGMHVKDIAAKTGTEASMISRALRLLAAHYIFKEVTPDVFANNRLSSILDTGKDVGYLMTLLKDIVGNPTGEHAISRVNAKKFINTNGIAALVDLSVDYGFKNASFVPDVFINKIDKSAFQVAHGAEKPFWEFCETHPAHLQRFQVAMGGWRTMQSPDSIFKGFGWSSLPENSVVVDVGGGNGSVSFEIAQVAPQIKVVVQDRAQTIENITVPTWEADAEKKIMVESGRVTLEGQDFFESQVIKRDVAVFFLRFVLHNWSFEENVKIMKRLHEAAISGTKLVIIDQIAPYACHVKDETGAIRPQVIPNPPPILLANLGEGNPIVYRTDFVMHALIQAREWPLGEFEGMTKEAGWKIESIYQTRGTAMSVIVCGKL</sequence>
<dbReference type="InterPro" id="IPR016461">
    <property type="entry name" value="COMT-like"/>
</dbReference>
<proteinExistence type="predicted"/>
<dbReference type="PROSITE" id="PS51683">
    <property type="entry name" value="SAM_OMT_II"/>
    <property type="match status" value="1"/>
</dbReference>
<dbReference type="SUPFAM" id="SSF53335">
    <property type="entry name" value="S-adenosyl-L-methionine-dependent methyltransferases"/>
    <property type="match status" value="1"/>
</dbReference>
<dbReference type="PANTHER" id="PTHR43712:SF2">
    <property type="entry name" value="O-METHYLTRANSFERASE CICE"/>
    <property type="match status" value="1"/>
</dbReference>
<dbReference type="Gene3D" id="3.40.50.150">
    <property type="entry name" value="Vaccinia Virus protein VP39"/>
    <property type="match status" value="1"/>
</dbReference>
<feature type="domain" description="O-methyltransferase dimerisation" evidence="5">
    <location>
        <begin position="84"/>
        <end position="159"/>
    </location>
</feature>
<dbReference type="Pfam" id="PF00891">
    <property type="entry name" value="Methyltransf_2"/>
    <property type="match status" value="1"/>
</dbReference>
<keyword evidence="2 6" id="KW-0808">Transferase</keyword>
<evidence type="ECO:0000259" key="5">
    <source>
        <dbReference type="Pfam" id="PF08100"/>
    </source>
</evidence>
<dbReference type="GO" id="GO:0032259">
    <property type="term" value="P:methylation"/>
    <property type="evidence" value="ECO:0007669"/>
    <property type="project" value="UniProtKB-KW"/>
</dbReference>
<dbReference type="InterPro" id="IPR029063">
    <property type="entry name" value="SAM-dependent_MTases_sf"/>
</dbReference>
<dbReference type="InterPro" id="IPR036390">
    <property type="entry name" value="WH_DNA-bd_sf"/>
</dbReference>
<evidence type="ECO:0000256" key="2">
    <source>
        <dbReference type="ARBA" id="ARBA00022679"/>
    </source>
</evidence>
<keyword evidence="7" id="KW-1185">Reference proteome</keyword>
<dbReference type="EMBL" id="ML213614">
    <property type="protein sequence ID" value="TFK36398.1"/>
    <property type="molecule type" value="Genomic_DNA"/>
</dbReference>
<dbReference type="AlphaFoldDB" id="A0A5C3LWY1"/>
<gene>
    <name evidence="6" type="ORF">BDQ12DRAFT_686829</name>
</gene>
<dbReference type="GO" id="GO:0046983">
    <property type="term" value="F:protein dimerization activity"/>
    <property type="evidence" value="ECO:0007669"/>
    <property type="project" value="InterPro"/>
</dbReference>
<organism evidence="6 7">
    <name type="scientific">Crucibulum laeve</name>
    <dbReference type="NCBI Taxonomy" id="68775"/>
    <lineage>
        <taxon>Eukaryota</taxon>
        <taxon>Fungi</taxon>
        <taxon>Dikarya</taxon>
        <taxon>Basidiomycota</taxon>
        <taxon>Agaricomycotina</taxon>
        <taxon>Agaricomycetes</taxon>
        <taxon>Agaricomycetidae</taxon>
        <taxon>Agaricales</taxon>
        <taxon>Agaricineae</taxon>
        <taxon>Nidulariaceae</taxon>
        <taxon>Crucibulum</taxon>
    </lineage>
</organism>
<keyword evidence="3" id="KW-0949">S-adenosyl-L-methionine</keyword>
<dbReference type="Gene3D" id="1.10.10.10">
    <property type="entry name" value="Winged helix-like DNA-binding domain superfamily/Winged helix DNA-binding domain"/>
    <property type="match status" value="1"/>
</dbReference>
<evidence type="ECO:0000256" key="1">
    <source>
        <dbReference type="ARBA" id="ARBA00022603"/>
    </source>
</evidence>
<dbReference type="Proteomes" id="UP000308652">
    <property type="component" value="Unassembled WGS sequence"/>
</dbReference>
<name>A0A5C3LWY1_9AGAR</name>
<dbReference type="OrthoDB" id="2410195at2759"/>
<keyword evidence="1 6" id="KW-0489">Methyltransferase</keyword>
<reference evidence="6 7" key="1">
    <citation type="journal article" date="2019" name="Nat. Ecol. Evol.">
        <title>Megaphylogeny resolves global patterns of mushroom evolution.</title>
        <authorList>
            <person name="Varga T."/>
            <person name="Krizsan K."/>
            <person name="Foldi C."/>
            <person name="Dima B."/>
            <person name="Sanchez-Garcia M."/>
            <person name="Sanchez-Ramirez S."/>
            <person name="Szollosi G.J."/>
            <person name="Szarkandi J.G."/>
            <person name="Papp V."/>
            <person name="Albert L."/>
            <person name="Andreopoulos W."/>
            <person name="Angelini C."/>
            <person name="Antonin V."/>
            <person name="Barry K.W."/>
            <person name="Bougher N.L."/>
            <person name="Buchanan P."/>
            <person name="Buyck B."/>
            <person name="Bense V."/>
            <person name="Catcheside P."/>
            <person name="Chovatia M."/>
            <person name="Cooper J."/>
            <person name="Damon W."/>
            <person name="Desjardin D."/>
            <person name="Finy P."/>
            <person name="Geml J."/>
            <person name="Haridas S."/>
            <person name="Hughes K."/>
            <person name="Justo A."/>
            <person name="Karasinski D."/>
            <person name="Kautmanova I."/>
            <person name="Kiss B."/>
            <person name="Kocsube S."/>
            <person name="Kotiranta H."/>
            <person name="LaButti K.M."/>
            <person name="Lechner B.E."/>
            <person name="Liimatainen K."/>
            <person name="Lipzen A."/>
            <person name="Lukacs Z."/>
            <person name="Mihaltcheva S."/>
            <person name="Morgado L.N."/>
            <person name="Niskanen T."/>
            <person name="Noordeloos M.E."/>
            <person name="Ohm R.A."/>
            <person name="Ortiz-Santana B."/>
            <person name="Ovrebo C."/>
            <person name="Racz N."/>
            <person name="Riley R."/>
            <person name="Savchenko A."/>
            <person name="Shiryaev A."/>
            <person name="Soop K."/>
            <person name="Spirin V."/>
            <person name="Szebenyi C."/>
            <person name="Tomsovsky M."/>
            <person name="Tulloss R.E."/>
            <person name="Uehling J."/>
            <person name="Grigoriev I.V."/>
            <person name="Vagvolgyi C."/>
            <person name="Papp T."/>
            <person name="Martin F.M."/>
            <person name="Miettinen O."/>
            <person name="Hibbett D.S."/>
            <person name="Nagy L.G."/>
        </authorList>
    </citation>
    <scope>NUCLEOTIDE SEQUENCE [LARGE SCALE GENOMIC DNA]</scope>
    <source>
        <strain evidence="6 7">CBS 166.37</strain>
    </source>
</reference>
<dbReference type="SUPFAM" id="SSF46785">
    <property type="entry name" value="Winged helix' DNA-binding domain"/>
    <property type="match status" value="1"/>
</dbReference>
<dbReference type="InterPro" id="IPR001077">
    <property type="entry name" value="COMT_C"/>
</dbReference>
<accession>A0A5C3LWY1</accession>
<protein>
    <submittedName>
        <fullName evidence="6">S-adenosyl-L-methionine-dependent methyltransferase</fullName>
    </submittedName>
</protein>
<evidence type="ECO:0000256" key="3">
    <source>
        <dbReference type="ARBA" id="ARBA00022691"/>
    </source>
</evidence>
<dbReference type="STRING" id="68775.A0A5C3LWY1"/>
<evidence type="ECO:0000313" key="6">
    <source>
        <dbReference type="EMBL" id="TFK36398.1"/>
    </source>
</evidence>
<dbReference type="InterPro" id="IPR012967">
    <property type="entry name" value="COMT_dimerisation"/>
</dbReference>